<comment type="similarity">
    <text evidence="2">Belongs to the bacterial sugar transferase family.</text>
</comment>
<dbReference type="GO" id="GO:0009242">
    <property type="term" value="P:colanic acid biosynthetic process"/>
    <property type="evidence" value="ECO:0007669"/>
    <property type="project" value="TreeGrafter"/>
</dbReference>
<evidence type="ECO:0000256" key="6">
    <source>
        <dbReference type="ARBA" id="ARBA00023136"/>
    </source>
</evidence>
<dbReference type="Pfam" id="PF13727">
    <property type="entry name" value="CoA_binding_3"/>
    <property type="match status" value="1"/>
</dbReference>
<sequence length="522" mass="59509">MRCIAQLKTLIRRVNQGDFAQKVAIMSKQNISEEPVKRASHGSIFSECGTESHKPLHWKRHLVIQMYPYVLFLIDALLVCLVFGLFVAMRYDVSLMDAVSRRVLLAIAVPSFFGLFVAGGYSYSTDKAKYRFLSEYIIMATAVFVVAFGLIYAVVAYGVPLRSSRIIVAGTLVIFPLCAMVYRIMLTKLQRYYEQGNVVCIIGAGDRAKDVYKRLKAEGTRHDYVVLSMDDHRIGKKFIPEAEDSPIVENFDVLETHSSIRKKYVEAYVVAADMNELPDEVSRKLVVSFFNNNRVYSYEHYLEHQFRIIPPGQLSVSWPLQEGFRLSRSMTYDRMKRAGDIVASLIGIVLAAPVLIGTAIAVKVTSPGPIIFKQARTGLREKPFMIYKFRSMTVGSEKGSKYTSPDDVRFTPIGKFIRKTRLDELPQLWNVLKGDLSLIGPRAEWVDLVERYEAIFPYYHFRHAVKPGITGWAQVNYSYGASNEDTLEKLYYDLYYVRRYSLALDVAIVIKTVYMMVFGRGQ</sequence>
<organism evidence="9 10">
    <name type="scientific">Rubritalea squalenifaciens DSM 18772</name>
    <dbReference type="NCBI Taxonomy" id="1123071"/>
    <lineage>
        <taxon>Bacteria</taxon>
        <taxon>Pseudomonadati</taxon>
        <taxon>Verrucomicrobiota</taxon>
        <taxon>Verrucomicrobiia</taxon>
        <taxon>Verrucomicrobiales</taxon>
        <taxon>Rubritaleaceae</taxon>
        <taxon>Rubritalea</taxon>
    </lineage>
</organism>
<feature type="transmembrane region" description="Helical" evidence="7">
    <location>
        <begin position="338"/>
        <end position="362"/>
    </location>
</feature>
<feature type="transmembrane region" description="Helical" evidence="7">
    <location>
        <begin position="103"/>
        <end position="124"/>
    </location>
</feature>
<dbReference type="GO" id="GO:0089702">
    <property type="term" value="F:undecaprenyl-phosphate glucose phosphotransferase activity"/>
    <property type="evidence" value="ECO:0007669"/>
    <property type="project" value="TreeGrafter"/>
</dbReference>
<protein>
    <submittedName>
        <fullName evidence="9">Exopolysaccharide biosynthesis polyprenyl glycosylphosphotransferase</fullName>
    </submittedName>
</protein>
<dbReference type="AlphaFoldDB" id="A0A1M6QXJ0"/>
<dbReference type="Pfam" id="PF02397">
    <property type="entry name" value="Bac_transf"/>
    <property type="match status" value="1"/>
</dbReference>
<reference evidence="9 10" key="1">
    <citation type="submission" date="2016-11" db="EMBL/GenBank/DDBJ databases">
        <authorList>
            <person name="Jaros S."/>
            <person name="Januszkiewicz K."/>
            <person name="Wedrychowicz H."/>
        </authorList>
    </citation>
    <scope>NUCLEOTIDE SEQUENCE [LARGE SCALE GENOMIC DNA]</scope>
    <source>
        <strain evidence="9 10">DSM 18772</strain>
    </source>
</reference>
<evidence type="ECO:0000256" key="4">
    <source>
        <dbReference type="ARBA" id="ARBA00022692"/>
    </source>
</evidence>
<evidence type="ECO:0000256" key="2">
    <source>
        <dbReference type="ARBA" id="ARBA00006464"/>
    </source>
</evidence>
<evidence type="ECO:0000256" key="1">
    <source>
        <dbReference type="ARBA" id="ARBA00004141"/>
    </source>
</evidence>
<evidence type="ECO:0000256" key="5">
    <source>
        <dbReference type="ARBA" id="ARBA00022989"/>
    </source>
</evidence>
<evidence type="ECO:0000313" key="10">
    <source>
        <dbReference type="Proteomes" id="UP000184510"/>
    </source>
</evidence>
<dbReference type="EMBL" id="FQYR01000007">
    <property type="protein sequence ID" value="SHK24992.1"/>
    <property type="molecule type" value="Genomic_DNA"/>
</dbReference>
<evidence type="ECO:0000259" key="8">
    <source>
        <dbReference type="Pfam" id="PF02397"/>
    </source>
</evidence>
<feature type="domain" description="Bacterial sugar transferase" evidence="8">
    <location>
        <begin position="336"/>
        <end position="517"/>
    </location>
</feature>
<dbReference type="PANTHER" id="PTHR30576">
    <property type="entry name" value="COLANIC BIOSYNTHESIS UDP-GLUCOSE LIPID CARRIER TRANSFERASE"/>
    <property type="match status" value="1"/>
</dbReference>
<keyword evidence="6 7" id="KW-0472">Membrane</keyword>
<evidence type="ECO:0000256" key="7">
    <source>
        <dbReference type="SAM" id="Phobius"/>
    </source>
</evidence>
<gene>
    <name evidence="9" type="ORF">SAMN02745181_3492</name>
</gene>
<dbReference type="InParanoid" id="A0A1M6QXJ0"/>
<evidence type="ECO:0000313" key="9">
    <source>
        <dbReference type="EMBL" id="SHK24992.1"/>
    </source>
</evidence>
<dbReference type="PANTHER" id="PTHR30576:SF21">
    <property type="entry name" value="UDP-GLUCOSE:UNDECAPRENYL-PHOSPHATE GLUCOSE-1-PHOSPHATE TRANSFERASE"/>
    <property type="match status" value="1"/>
</dbReference>
<feature type="transmembrane region" description="Helical" evidence="7">
    <location>
        <begin position="136"/>
        <end position="160"/>
    </location>
</feature>
<dbReference type="NCBIfam" id="TIGR03025">
    <property type="entry name" value="EPS_sugtrans"/>
    <property type="match status" value="1"/>
</dbReference>
<dbReference type="GO" id="GO:0016020">
    <property type="term" value="C:membrane"/>
    <property type="evidence" value="ECO:0007669"/>
    <property type="project" value="UniProtKB-SubCell"/>
</dbReference>
<keyword evidence="10" id="KW-1185">Reference proteome</keyword>
<comment type="subcellular location">
    <subcellularLocation>
        <location evidence="1">Membrane</location>
        <topology evidence="1">Multi-pass membrane protein</topology>
    </subcellularLocation>
</comment>
<accession>A0A1M6QXJ0</accession>
<proteinExistence type="inferred from homology"/>
<dbReference type="Proteomes" id="UP000184510">
    <property type="component" value="Unassembled WGS sequence"/>
</dbReference>
<feature type="transmembrane region" description="Helical" evidence="7">
    <location>
        <begin position="166"/>
        <end position="185"/>
    </location>
</feature>
<dbReference type="STRING" id="1123071.SAMN02745181_3492"/>
<feature type="transmembrane region" description="Helical" evidence="7">
    <location>
        <begin position="69"/>
        <end position="91"/>
    </location>
</feature>
<dbReference type="InterPro" id="IPR017475">
    <property type="entry name" value="EPS_sugar_tfrase"/>
</dbReference>
<keyword evidence="3 9" id="KW-0808">Transferase</keyword>
<keyword evidence="5 7" id="KW-1133">Transmembrane helix</keyword>
<evidence type="ECO:0000256" key="3">
    <source>
        <dbReference type="ARBA" id="ARBA00022679"/>
    </source>
</evidence>
<dbReference type="InterPro" id="IPR003362">
    <property type="entry name" value="Bact_transf"/>
</dbReference>
<name>A0A1M6QXJ0_9BACT</name>
<keyword evidence="4 7" id="KW-0812">Transmembrane</keyword>